<accession>A0A086T1M4</accession>
<evidence type="ECO:0000256" key="3">
    <source>
        <dbReference type="ARBA" id="ARBA00023128"/>
    </source>
</evidence>
<keyword evidence="3" id="KW-0496">Mitochondrion</keyword>
<dbReference type="GO" id="GO:0005743">
    <property type="term" value="C:mitochondrial inner membrane"/>
    <property type="evidence" value="ECO:0007669"/>
    <property type="project" value="UniProtKB-SubCell"/>
</dbReference>
<evidence type="ECO:0000313" key="6">
    <source>
        <dbReference type="EMBL" id="KFH43256.1"/>
    </source>
</evidence>
<keyword evidence="5" id="KW-1133">Transmembrane helix</keyword>
<dbReference type="STRING" id="857340.A0A086T1M4"/>
<feature type="transmembrane region" description="Helical" evidence="5">
    <location>
        <begin position="58"/>
        <end position="78"/>
    </location>
</feature>
<proteinExistence type="predicted"/>
<evidence type="ECO:0000256" key="2">
    <source>
        <dbReference type="ARBA" id="ARBA00022792"/>
    </source>
</evidence>
<gene>
    <name evidence="6" type="ORF">ACRE_059740</name>
</gene>
<dbReference type="EMBL" id="JPKY01000073">
    <property type="protein sequence ID" value="KFH43256.1"/>
    <property type="molecule type" value="Genomic_DNA"/>
</dbReference>
<reference evidence="7" key="1">
    <citation type="journal article" date="2014" name="Genome Announc.">
        <title>Genome sequence and annotation of Acremonium chrysogenum, producer of the beta-lactam antibiotic cephalosporin C.</title>
        <authorList>
            <person name="Terfehr D."/>
            <person name="Dahlmann T.A."/>
            <person name="Specht T."/>
            <person name="Zadra I."/>
            <person name="Kuernsteiner H."/>
            <person name="Kueck U."/>
        </authorList>
    </citation>
    <scope>NUCLEOTIDE SEQUENCE [LARGE SCALE GENOMIC DNA]</scope>
    <source>
        <strain evidence="7">ATCC 11550 / CBS 779.69 / DSM 880 / IAM 14645 / JCM 23072 / IMI 49137</strain>
    </source>
</reference>
<sequence>MGANGPRRRSRCENCFKVANFVHSMINAKNKVPYYQRFYQQAYKVHTRLWMINPRSRYLLTPYLVLLWGSFGATLYASGRKVMGYNHWFGSSS</sequence>
<protein>
    <submittedName>
        <fullName evidence="6">Uncharacterized protein</fullName>
    </submittedName>
</protein>
<comment type="caution">
    <text evidence="6">The sequence shown here is derived from an EMBL/GenBank/DDBJ whole genome shotgun (WGS) entry which is preliminary data.</text>
</comment>
<evidence type="ECO:0000256" key="5">
    <source>
        <dbReference type="SAM" id="Phobius"/>
    </source>
</evidence>
<dbReference type="Proteomes" id="UP000029964">
    <property type="component" value="Unassembled WGS sequence"/>
</dbReference>
<dbReference type="HOGENOM" id="CLU_169147_1_1_1"/>
<dbReference type="InterPro" id="IPR039297">
    <property type="entry name" value="COX7a"/>
</dbReference>
<dbReference type="OrthoDB" id="5511599at2759"/>
<keyword evidence="4 5" id="KW-0472">Membrane</keyword>
<evidence type="ECO:0000256" key="4">
    <source>
        <dbReference type="ARBA" id="ARBA00023136"/>
    </source>
</evidence>
<dbReference type="AlphaFoldDB" id="A0A086T1M4"/>
<organism evidence="6 7">
    <name type="scientific">Hapsidospora chrysogenum (strain ATCC 11550 / CBS 779.69 / DSM 880 / IAM 14645 / JCM 23072 / IMI 49137)</name>
    <name type="common">Acremonium chrysogenum</name>
    <dbReference type="NCBI Taxonomy" id="857340"/>
    <lineage>
        <taxon>Eukaryota</taxon>
        <taxon>Fungi</taxon>
        <taxon>Dikarya</taxon>
        <taxon>Ascomycota</taxon>
        <taxon>Pezizomycotina</taxon>
        <taxon>Sordariomycetes</taxon>
        <taxon>Hypocreomycetidae</taxon>
        <taxon>Hypocreales</taxon>
        <taxon>Bionectriaceae</taxon>
        <taxon>Hapsidospora</taxon>
    </lineage>
</organism>
<dbReference type="Pfam" id="PF02238">
    <property type="entry name" value="COX7a"/>
    <property type="match status" value="1"/>
</dbReference>
<evidence type="ECO:0000256" key="1">
    <source>
        <dbReference type="ARBA" id="ARBA00004273"/>
    </source>
</evidence>
<comment type="subcellular location">
    <subcellularLocation>
        <location evidence="1">Mitochondrion inner membrane</location>
    </subcellularLocation>
</comment>
<keyword evidence="2" id="KW-0999">Mitochondrion inner membrane</keyword>
<keyword evidence="7" id="KW-1185">Reference proteome</keyword>
<evidence type="ECO:0000313" key="7">
    <source>
        <dbReference type="Proteomes" id="UP000029964"/>
    </source>
</evidence>
<keyword evidence="5" id="KW-0812">Transmembrane</keyword>
<name>A0A086T1M4_HAPC1</name>